<dbReference type="RefSeq" id="WP_124910509.1">
    <property type="nucleotide sequence ID" value="NZ_RQJP01000007.1"/>
</dbReference>
<dbReference type="AlphaFoldDB" id="A0A3P1CB00"/>
<organism evidence="2 3">
    <name type="scientific">Larkinella knui</name>
    <dbReference type="NCBI Taxonomy" id="2025310"/>
    <lineage>
        <taxon>Bacteria</taxon>
        <taxon>Pseudomonadati</taxon>
        <taxon>Bacteroidota</taxon>
        <taxon>Cytophagia</taxon>
        <taxon>Cytophagales</taxon>
        <taxon>Spirosomataceae</taxon>
        <taxon>Larkinella</taxon>
    </lineage>
</organism>
<keyword evidence="1" id="KW-1133">Transmembrane helix</keyword>
<keyword evidence="3" id="KW-1185">Reference proteome</keyword>
<keyword evidence="1" id="KW-0812">Transmembrane</keyword>
<name>A0A3P1CB00_9BACT</name>
<comment type="caution">
    <text evidence="2">The sequence shown here is derived from an EMBL/GenBank/DDBJ whole genome shotgun (WGS) entry which is preliminary data.</text>
</comment>
<keyword evidence="1" id="KW-0472">Membrane</keyword>
<dbReference type="EMBL" id="RQJP01000007">
    <property type="protein sequence ID" value="RRB10499.1"/>
    <property type="molecule type" value="Genomic_DNA"/>
</dbReference>
<protein>
    <submittedName>
        <fullName evidence="2">Uncharacterized protein</fullName>
    </submittedName>
</protein>
<evidence type="ECO:0000313" key="3">
    <source>
        <dbReference type="Proteomes" id="UP000274271"/>
    </source>
</evidence>
<sequence length="387" mass="44642">MEKFTRYTPDNEIFTLRESIKARYQTYHAQDRVKYPAFNFNTNRANYEPLRESFEEELFVRGGIDRQQKSIHIPSTYTLVLLFTADGYMPDRKILETCFLYAEGSATDLAGKSVSAPNVTTGLTKRLSLPVLTGLIVLFGLGSYFLTLKRTKFKQASGLHMHVPFSAVRYPRLIPIEGEVSNADTVWLVVKPDNESNYYVAYPAKVNSHGHWRVPIVIGDSSLYTTDRKFQVRAFVNPEQTLFPWDVLHKWPKAELASDIKEIIRRDERYIFTDDITIYYPSDVHIVPHQLVMEGKAMNADTVWVVIRPVGDHRHWVQPPIKVEKNGQWKGVVYVGDPGDTDICCPYQIRAFVKPVDPLKFNDMLYEWPKAERSSRILNVHRGPKIK</sequence>
<reference evidence="2 3" key="1">
    <citation type="submission" date="2018-11" db="EMBL/GenBank/DDBJ databases">
        <authorList>
            <person name="Zhou Z."/>
            <person name="Wang G."/>
        </authorList>
    </citation>
    <scope>NUCLEOTIDE SEQUENCE [LARGE SCALE GENOMIC DNA]</scope>
    <source>
        <strain evidence="2 3">KCTC42998</strain>
    </source>
</reference>
<feature type="transmembrane region" description="Helical" evidence="1">
    <location>
        <begin position="127"/>
        <end position="146"/>
    </location>
</feature>
<accession>A0A3P1CB00</accession>
<dbReference type="Proteomes" id="UP000274271">
    <property type="component" value="Unassembled WGS sequence"/>
</dbReference>
<gene>
    <name evidence="2" type="ORF">EHT87_30235</name>
</gene>
<evidence type="ECO:0000256" key="1">
    <source>
        <dbReference type="SAM" id="Phobius"/>
    </source>
</evidence>
<evidence type="ECO:0000313" key="2">
    <source>
        <dbReference type="EMBL" id="RRB10499.1"/>
    </source>
</evidence>
<dbReference type="OrthoDB" id="958451at2"/>
<proteinExistence type="predicted"/>